<gene>
    <name evidence="1" type="ORF">D8M04_01040</name>
</gene>
<organism evidence="1 2">
    <name type="scientific">Oceanobacillus piezotolerans</name>
    <dbReference type="NCBI Taxonomy" id="2448030"/>
    <lineage>
        <taxon>Bacteria</taxon>
        <taxon>Bacillati</taxon>
        <taxon>Bacillota</taxon>
        <taxon>Bacilli</taxon>
        <taxon>Bacillales</taxon>
        <taxon>Bacillaceae</taxon>
        <taxon>Oceanobacillus</taxon>
    </lineage>
</organism>
<proteinExistence type="predicted"/>
<dbReference type="RefSeq" id="WP_121520531.1">
    <property type="nucleotide sequence ID" value="NZ_RCHR01000001.1"/>
</dbReference>
<sequence length="129" mass="14905">MSLTDTIARYFSNHAETRENHKLDTLKTNYYKTNQEKAINALEQIFNQPDKFEITSISRERGEMSIISKHGKKVFIVATAIMVRPYRTAVDFSVTTESIIPFDFGYSSNLIKQLYNELQNVLPLIEDAH</sequence>
<dbReference type="OrthoDB" id="2353056at2"/>
<evidence type="ECO:0000313" key="1">
    <source>
        <dbReference type="EMBL" id="RLL47895.1"/>
    </source>
</evidence>
<dbReference type="Proteomes" id="UP000270219">
    <property type="component" value="Unassembled WGS sequence"/>
</dbReference>
<accession>A0A498DEE3</accession>
<dbReference type="EMBL" id="RCHR01000001">
    <property type="protein sequence ID" value="RLL47895.1"/>
    <property type="molecule type" value="Genomic_DNA"/>
</dbReference>
<reference evidence="1 2" key="1">
    <citation type="submission" date="2018-10" db="EMBL/GenBank/DDBJ databases">
        <title>Oceanobacillus sp. YLB-02 draft genome.</title>
        <authorList>
            <person name="Yu L."/>
        </authorList>
    </citation>
    <scope>NUCLEOTIDE SEQUENCE [LARGE SCALE GENOMIC DNA]</scope>
    <source>
        <strain evidence="1 2">YLB-02</strain>
    </source>
</reference>
<protein>
    <submittedName>
        <fullName evidence="1">Cytosolic protein</fullName>
    </submittedName>
</protein>
<comment type="caution">
    <text evidence="1">The sequence shown here is derived from an EMBL/GenBank/DDBJ whole genome shotgun (WGS) entry which is preliminary data.</text>
</comment>
<evidence type="ECO:0000313" key="2">
    <source>
        <dbReference type="Proteomes" id="UP000270219"/>
    </source>
</evidence>
<keyword evidence="2" id="KW-1185">Reference proteome</keyword>
<name>A0A498DEE3_9BACI</name>
<dbReference type="AlphaFoldDB" id="A0A498DEE3"/>